<dbReference type="Gene3D" id="2.40.128.110">
    <property type="entry name" value="Lipid/polyisoprenoid-binding, YceI-like"/>
    <property type="match status" value="1"/>
</dbReference>
<dbReference type="SMART" id="SM00867">
    <property type="entry name" value="YceI"/>
    <property type="match status" value="1"/>
</dbReference>
<organism evidence="2 3">
    <name type="scientific">Candidatus Abzuiibacterium crystallinum</name>
    <dbReference type="NCBI Taxonomy" id="1974748"/>
    <lineage>
        <taxon>Bacteria</taxon>
        <taxon>Pseudomonadati</taxon>
        <taxon>Candidatus Omnitrophota</taxon>
        <taxon>Candidatus Abzuiibacterium</taxon>
    </lineage>
</organism>
<evidence type="ECO:0000313" key="2">
    <source>
        <dbReference type="EMBL" id="PIQ86974.1"/>
    </source>
</evidence>
<dbReference type="InterPro" id="IPR007372">
    <property type="entry name" value="Lipid/polyisoprenoid-bd_YceI"/>
</dbReference>
<accession>A0A2H0LTH5</accession>
<evidence type="ECO:0000313" key="3">
    <source>
        <dbReference type="Proteomes" id="UP000230859"/>
    </source>
</evidence>
<feature type="domain" description="Lipid/polyisoprenoid-binding YceI-like" evidence="1">
    <location>
        <begin position="12"/>
        <end position="175"/>
    </location>
</feature>
<dbReference type="InterPro" id="IPR036761">
    <property type="entry name" value="TTHA0802/YceI-like_sf"/>
</dbReference>
<dbReference type="PANTHER" id="PTHR34406">
    <property type="entry name" value="PROTEIN YCEI"/>
    <property type="match status" value="1"/>
</dbReference>
<comment type="caution">
    <text evidence="2">The sequence shown here is derived from an EMBL/GenBank/DDBJ whole genome shotgun (WGS) entry which is preliminary data.</text>
</comment>
<dbReference type="SUPFAM" id="SSF101874">
    <property type="entry name" value="YceI-like"/>
    <property type="match status" value="1"/>
</dbReference>
<dbReference type="Proteomes" id="UP000230859">
    <property type="component" value="Unassembled WGS sequence"/>
</dbReference>
<reference evidence="2 3" key="1">
    <citation type="submission" date="2017-09" db="EMBL/GenBank/DDBJ databases">
        <title>Depth-based differentiation of microbial function through sediment-hosted aquifers and enrichment of novel symbionts in the deep terrestrial subsurface.</title>
        <authorList>
            <person name="Probst A.J."/>
            <person name="Ladd B."/>
            <person name="Jarett J.K."/>
            <person name="Geller-Mcgrath D.E."/>
            <person name="Sieber C.M."/>
            <person name="Emerson J.B."/>
            <person name="Anantharaman K."/>
            <person name="Thomas B.C."/>
            <person name="Malmstrom R."/>
            <person name="Stieglmeier M."/>
            <person name="Klingl A."/>
            <person name="Woyke T."/>
            <person name="Ryan C.M."/>
            <person name="Banfield J.F."/>
        </authorList>
    </citation>
    <scope>NUCLEOTIDE SEQUENCE [LARGE SCALE GENOMIC DNA]</scope>
    <source>
        <strain evidence="2">CG11_big_fil_rev_8_21_14_0_20_45_26</strain>
    </source>
</reference>
<dbReference type="EMBL" id="PCVY01000023">
    <property type="protein sequence ID" value="PIQ86974.1"/>
    <property type="molecule type" value="Genomic_DNA"/>
</dbReference>
<dbReference type="Pfam" id="PF04264">
    <property type="entry name" value="YceI"/>
    <property type="match status" value="1"/>
</dbReference>
<protein>
    <submittedName>
        <fullName evidence="2">Polyisoprenoid-binding protein</fullName>
    </submittedName>
</protein>
<evidence type="ECO:0000259" key="1">
    <source>
        <dbReference type="SMART" id="SM00867"/>
    </source>
</evidence>
<name>A0A2H0LTH5_9BACT</name>
<sequence>MVFSQEAAAAKTFNINSIHSSISFKVRHLVAQVRGEFTQFKGTIVLDEDHLENSKVTAVIDADSINTNDTQRDEHLKSSDFLNVASYPEILFISKSIKDNQITGDLIMHGVTKSVTLNFEYHGTQEDQWHNLRAGFSASGVIDRRDFGITFNQTLDQGGVVIGDEIKIDIEIEGALAASSE</sequence>
<dbReference type="AlphaFoldDB" id="A0A2H0LTH5"/>
<dbReference type="PANTHER" id="PTHR34406:SF1">
    <property type="entry name" value="PROTEIN YCEI"/>
    <property type="match status" value="1"/>
</dbReference>
<proteinExistence type="predicted"/>
<gene>
    <name evidence="2" type="ORF">COV74_02620</name>
</gene>